<evidence type="ECO:0000313" key="3">
    <source>
        <dbReference type="Proteomes" id="UP000699042"/>
    </source>
</evidence>
<gene>
    <name evidence="2" type="ORF">JMJ77_001802</name>
</gene>
<protein>
    <submittedName>
        <fullName evidence="2">Uncharacterized protein</fullName>
    </submittedName>
</protein>
<keyword evidence="3" id="KW-1185">Reference proteome</keyword>
<dbReference type="EMBL" id="JAESDN010000004">
    <property type="protein sequence ID" value="KAG7051176.1"/>
    <property type="molecule type" value="Genomic_DNA"/>
</dbReference>
<dbReference type="Proteomes" id="UP000699042">
    <property type="component" value="Unassembled WGS sequence"/>
</dbReference>
<accession>A0A9P7R9J4</accession>
<sequence length="71" mass="7887">MMMLTMLIIYEDEGGLRRRGMGWITHHPKGNATLGNARGKQGKAPRDIKQSTATSRRNAIAKRLSPLVNGR</sequence>
<dbReference type="AlphaFoldDB" id="A0A9P7R9J4"/>
<name>A0A9P7R9J4_9PEZI</name>
<evidence type="ECO:0000313" key="2">
    <source>
        <dbReference type="EMBL" id="KAG7051176.1"/>
    </source>
</evidence>
<evidence type="ECO:0000256" key="1">
    <source>
        <dbReference type="SAM" id="MobiDB-lite"/>
    </source>
</evidence>
<comment type="caution">
    <text evidence="2">The sequence shown here is derived from an EMBL/GenBank/DDBJ whole genome shotgun (WGS) entry which is preliminary data.</text>
</comment>
<organism evidence="2 3">
    <name type="scientific">Colletotrichum scovillei</name>
    <dbReference type="NCBI Taxonomy" id="1209932"/>
    <lineage>
        <taxon>Eukaryota</taxon>
        <taxon>Fungi</taxon>
        <taxon>Dikarya</taxon>
        <taxon>Ascomycota</taxon>
        <taxon>Pezizomycotina</taxon>
        <taxon>Sordariomycetes</taxon>
        <taxon>Hypocreomycetidae</taxon>
        <taxon>Glomerellales</taxon>
        <taxon>Glomerellaceae</taxon>
        <taxon>Colletotrichum</taxon>
        <taxon>Colletotrichum acutatum species complex</taxon>
    </lineage>
</organism>
<proteinExistence type="predicted"/>
<feature type="region of interest" description="Disordered" evidence="1">
    <location>
        <begin position="27"/>
        <end position="71"/>
    </location>
</feature>
<reference evidence="2" key="1">
    <citation type="submission" date="2021-05" db="EMBL/GenBank/DDBJ databases">
        <title>Comparative genomics of three Colletotrichum scovillei strains and genetic complementation revealed genes involved fungal growth and virulence on chili pepper.</title>
        <authorList>
            <person name="Hsieh D.-K."/>
            <person name="Chuang S.-C."/>
            <person name="Chen C.-Y."/>
            <person name="Chao Y.-T."/>
            <person name="Lu M.-Y.J."/>
            <person name="Lee M.-H."/>
            <person name="Shih M.-C."/>
        </authorList>
    </citation>
    <scope>NUCLEOTIDE SEQUENCE</scope>
    <source>
        <strain evidence="2">Coll-153</strain>
    </source>
</reference>